<organism evidence="6 7">
    <name type="scientific">Rhizoctonia solani</name>
    <dbReference type="NCBI Taxonomy" id="456999"/>
    <lineage>
        <taxon>Eukaryota</taxon>
        <taxon>Fungi</taxon>
        <taxon>Dikarya</taxon>
        <taxon>Basidiomycota</taxon>
        <taxon>Agaricomycotina</taxon>
        <taxon>Agaricomycetes</taxon>
        <taxon>Cantharellales</taxon>
        <taxon>Ceratobasidiaceae</taxon>
        <taxon>Rhizoctonia</taxon>
    </lineage>
</organism>
<dbReference type="GO" id="GO:0005634">
    <property type="term" value="C:nucleus"/>
    <property type="evidence" value="ECO:0007669"/>
    <property type="project" value="TreeGrafter"/>
</dbReference>
<reference evidence="6" key="1">
    <citation type="submission" date="2021-01" db="EMBL/GenBank/DDBJ databases">
        <authorList>
            <person name="Kaushik A."/>
        </authorList>
    </citation>
    <scope>NUCLEOTIDE SEQUENCE</scope>
    <source>
        <strain evidence="6">AG6-10EEA</strain>
    </source>
</reference>
<dbReference type="Proteomes" id="UP000663853">
    <property type="component" value="Unassembled WGS sequence"/>
</dbReference>
<evidence type="ECO:0000256" key="4">
    <source>
        <dbReference type="RuleBase" id="RU363090"/>
    </source>
</evidence>
<dbReference type="GO" id="GO:0005737">
    <property type="term" value="C:cytoplasm"/>
    <property type="evidence" value="ECO:0007669"/>
    <property type="project" value="TreeGrafter"/>
</dbReference>
<feature type="region of interest" description="Disordered" evidence="5">
    <location>
        <begin position="889"/>
        <end position="909"/>
    </location>
</feature>
<proteinExistence type="inferred from homology"/>
<name>A0A8H3DFD8_9AGAM</name>
<feature type="region of interest" description="Disordered" evidence="5">
    <location>
        <begin position="1171"/>
        <end position="1222"/>
    </location>
</feature>
<dbReference type="GO" id="GO:0000824">
    <property type="term" value="F:inositol-1,4,5,6-tetrakisphosphate 3-kinase activity"/>
    <property type="evidence" value="ECO:0007669"/>
    <property type="project" value="TreeGrafter"/>
</dbReference>
<feature type="compositionally biased region" description="Basic and acidic residues" evidence="5">
    <location>
        <begin position="1180"/>
        <end position="1199"/>
    </location>
</feature>
<comment type="caution">
    <text evidence="6">The sequence shown here is derived from an EMBL/GenBank/DDBJ whole genome shotgun (WGS) entry which is preliminary data.</text>
</comment>
<protein>
    <recommendedName>
        <fullName evidence="4">Kinase</fullName>
        <ecNumber evidence="4">2.7.-.-</ecNumber>
    </recommendedName>
</protein>
<feature type="compositionally biased region" description="Polar residues" evidence="5">
    <location>
        <begin position="494"/>
        <end position="514"/>
    </location>
</feature>
<dbReference type="SUPFAM" id="SSF56104">
    <property type="entry name" value="SAICAR synthase-like"/>
    <property type="match status" value="1"/>
</dbReference>
<feature type="region of interest" description="Disordered" evidence="5">
    <location>
        <begin position="494"/>
        <end position="532"/>
    </location>
</feature>
<dbReference type="PANTHER" id="PTHR12400">
    <property type="entry name" value="INOSITOL POLYPHOSPHATE KINASE"/>
    <property type="match status" value="1"/>
</dbReference>
<feature type="compositionally biased region" description="Basic and acidic residues" evidence="5">
    <location>
        <begin position="251"/>
        <end position="275"/>
    </location>
</feature>
<dbReference type="EMBL" id="CAJMXA010003944">
    <property type="protein sequence ID" value="CAE6528204.1"/>
    <property type="molecule type" value="Genomic_DNA"/>
</dbReference>
<feature type="region of interest" description="Disordered" evidence="5">
    <location>
        <begin position="235"/>
        <end position="475"/>
    </location>
</feature>
<keyword evidence="3 4" id="KW-0418">Kinase</keyword>
<feature type="compositionally biased region" description="Low complexity" evidence="5">
    <location>
        <begin position="398"/>
        <end position="425"/>
    </location>
</feature>
<feature type="compositionally biased region" description="Pro residues" evidence="5">
    <location>
        <begin position="461"/>
        <end position="472"/>
    </location>
</feature>
<evidence type="ECO:0000313" key="7">
    <source>
        <dbReference type="Proteomes" id="UP000663853"/>
    </source>
</evidence>
<dbReference type="GO" id="GO:0046854">
    <property type="term" value="P:phosphatidylinositol phosphate biosynthetic process"/>
    <property type="evidence" value="ECO:0007669"/>
    <property type="project" value="TreeGrafter"/>
</dbReference>
<feature type="compositionally biased region" description="Low complexity" evidence="5">
    <location>
        <begin position="310"/>
        <end position="322"/>
    </location>
</feature>
<feature type="compositionally biased region" description="Basic and acidic residues" evidence="5">
    <location>
        <begin position="31"/>
        <end position="41"/>
    </location>
</feature>
<evidence type="ECO:0000256" key="2">
    <source>
        <dbReference type="ARBA" id="ARBA00022679"/>
    </source>
</evidence>
<feature type="compositionally biased region" description="Polar residues" evidence="5">
    <location>
        <begin position="293"/>
        <end position="309"/>
    </location>
</feature>
<accession>A0A8H3DFD8</accession>
<dbReference type="InterPro" id="IPR038286">
    <property type="entry name" value="IPK_sf"/>
</dbReference>
<evidence type="ECO:0000256" key="5">
    <source>
        <dbReference type="SAM" id="MobiDB-lite"/>
    </source>
</evidence>
<gene>
    <name evidence="6" type="ORF">RDB_LOCUS163527</name>
</gene>
<feature type="compositionally biased region" description="Polar residues" evidence="5">
    <location>
        <begin position="1"/>
        <end position="26"/>
    </location>
</feature>
<dbReference type="Pfam" id="PF03770">
    <property type="entry name" value="IPK"/>
    <property type="match status" value="1"/>
</dbReference>
<dbReference type="Gene3D" id="3.30.470.160">
    <property type="entry name" value="Inositol polyphosphate kinase"/>
    <property type="match status" value="1"/>
</dbReference>
<feature type="region of interest" description="Disordered" evidence="5">
    <location>
        <begin position="1"/>
        <end position="162"/>
    </location>
</feature>
<keyword evidence="2 4" id="KW-0808">Transferase</keyword>
<comment type="similarity">
    <text evidence="1 4">Belongs to the inositol phosphokinase (IPK) family.</text>
</comment>
<evidence type="ECO:0000256" key="3">
    <source>
        <dbReference type="ARBA" id="ARBA00022777"/>
    </source>
</evidence>
<feature type="region of interest" description="Disordered" evidence="5">
    <location>
        <begin position="927"/>
        <end position="952"/>
    </location>
</feature>
<evidence type="ECO:0000313" key="6">
    <source>
        <dbReference type="EMBL" id="CAE6528204.1"/>
    </source>
</evidence>
<feature type="region of interest" description="Disordered" evidence="5">
    <location>
        <begin position="750"/>
        <end position="778"/>
    </location>
</feature>
<dbReference type="GO" id="GO:0032958">
    <property type="term" value="P:inositol phosphate biosynthetic process"/>
    <property type="evidence" value="ECO:0007669"/>
    <property type="project" value="InterPro"/>
</dbReference>
<dbReference type="InterPro" id="IPR005522">
    <property type="entry name" value="IPK"/>
</dbReference>
<dbReference type="PANTHER" id="PTHR12400:SF21">
    <property type="entry name" value="KINASE"/>
    <property type="match status" value="1"/>
</dbReference>
<feature type="compositionally biased region" description="Polar residues" evidence="5">
    <location>
        <begin position="101"/>
        <end position="119"/>
    </location>
</feature>
<feature type="region of interest" description="Disordered" evidence="5">
    <location>
        <begin position="638"/>
        <end position="674"/>
    </location>
</feature>
<evidence type="ECO:0000256" key="1">
    <source>
        <dbReference type="ARBA" id="ARBA00007374"/>
    </source>
</evidence>
<feature type="compositionally biased region" description="Basic and acidic residues" evidence="5">
    <location>
        <begin position="70"/>
        <end position="88"/>
    </location>
</feature>
<dbReference type="GO" id="GO:0008440">
    <property type="term" value="F:inositol-1,4,5-trisphosphate 3-kinase activity"/>
    <property type="evidence" value="ECO:0007669"/>
    <property type="project" value="TreeGrafter"/>
</dbReference>
<dbReference type="EC" id="2.7.-.-" evidence="4"/>
<feature type="compositionally biased region" description="Low complexity" evidence="5">
    <location>
        <begin position="134"/>
        <end position="145"/>
    </location>
</feature>
<sequence>MNGSTILSSPTKVPYSPSSTSPSMDNALNKALRERERERKRGASFVAHSPPSRRPATHKASHSVTQRLRAFRDSDASSDDESHKHVQSEESAVISGGPSIRQRSPISPTPFQSLAASTESRPSPGPRSPRRRSPSPAASSSSSSSIKTPTRTREERVLASNPGIGRKVAASLQLFKETSTSATDAELASVSIEHHTVAAHHRAGTIKGKPPAIISPPIRSTNGVEEVREAQFVSRADWPDRKPSQRTKSFVIERADIQEPQSDAHDDGTPERRNTTDGLNISFDDVFDDSRGRSWQRSETLPSVFEASTSVSRSPDRSYVVRSSRRSSPQRGLSMPSPTSVSTPFHGGSGDEDPSLSITPPTSPEQHTHDKQTPLTPRPNRRPSMSPIIRRVEPTQPSVVTSRSSHSRPSVSRTTSSNKVPTTTTQVILDLPSPKQTTSSRTLVEPPLDATPTKHIQSSPAPTPTTPTPPKRPSLYSLYSDSSEWETTSIASSYSDTSALSRSYPTSASLTNGQCPADNPEYGDVSDDEDKNGILGDDLHDDLDSLNLDGDLPPVPLRPFRNQVGGHSAIYKFTKRAVCKPLVSRENLFYEAVERDAPPLLGFIPRYLGVMLVNYRRTRRPSHPPTPALIPDHLESATDTNKSVSPARPPAHKAASAGSPVIRATPESHSTDDELPEVALDSNTHMMPTWMLRRKGLRAHSSVGSIEGVGRVERASESTPDLAYEGAPPKAPALVTTGLQTNYPGTAVSSPLSKTFIPTNRRDQGAPTPANSPDQHMGIRALPAHFGGPGEESGEGNMDTIRPSFLRHSVSQHCSIGHSPDPRCFDGMGFTTVNTRLKDHIFKDVIKRFRRKAAASINGIRTEDEGEIADGEGEGAASRRKRRGRFRRRRLEDIAPRTSGESIALPPKALTAPTSPILRRVQSDGMLHGQTPVKSPEQIQSQEAEVKRGRSDSISMFALEDDYRQDSAVPARMLRSRSRSFGPSRSQLVASEPVHHVEPDIPESTTPPSPQHSLLQPPITRQEHFILLEDLTGRLKNPSVLDLKMGTRQYGVDATAAKKKSQRKKCDRTTSRTLGVRICGMQVWNTVTQSYVTQNKYTGREIRAEDFQNTLASFFRDGERLLVYHIPPLLQKLYALARIIHRLKGYRFYGCSLLFIYDGDRDAQDAYIRAASENPSSRTKRGESLDRENGRLAEADTTRKTLRRTASEDVLDGPTAKRGKRKRGEVNIRLVDFAHTITGKEITIVPPEHEDDEQAKSKGYGTIVDPSGRLYARFPPHRPEEPDYGFLFGIKNLSLSLCAIWNEERARRHKRSNIVQLPALPTEGKHIFDEIFGTSHRSGDTSIDPGMLST</sequence>